<keyword evidence="2" id="KW-1185">Reference proteome</keyword>
<evidence type="ECO:0000313" key="1">
    <source>
        <dbReference type="EMBL" id="GBN54073.1"/>
    </source>
</evidence>
<accession>A0A4Y2PT82</accession>
<dbReference type="EMBL" id="BGPR01012008">
    <property type="protein sequence ID" value="GBN54073.1"/>
    <property type="molecule type" value="Genomic_DNA"/>
</dbReference>
<evidence type="ECO:0000313" key="2">
    <source>
        <dbReference type="Proteomes" id="UP000499080"/>
    </source>
</evidence>
<comment type="caution">
    <text evidence="1">The sequence shown here is derived from an EMBL/GenBank/DDBJ whole genome shotgun (WGS) entry which is preliminary data.</text>
</comment>
<name>A0A4Y2PT82_ARAVE</name>
<dbReference type="AlphaFoldDB" id="A0A4Y2PT82"/>
<sequence length="132" mass="14476">MVLKGGVNAGKLCLVEDTGSGGFGLPSGVVAGLNYDGLNLRKPRSKTCDQEKLLVSGGQDFVRAGVVKVFGLNLSLDQGVLFWELRNSWLDCLRYSEEEGDCGASQRNQQLLIWRAQLLMTTGRMPMSQRPR</sequence>
<reference evidence="1 2" key="1">
    <citation type="journal article" date="2019" name="Sci. Rep.">
        <title>Orb-weaving spider Araneus ventricosus genome elucidates the spidroin gene catalogue.</title>
        <authorList>
            <person name="Kono N."/>
            <person name="Nakamura H."/>
            <person name="Ohtoshi R."/>
            <person name="Moran D.A.P."/>
            <person name="Shinohara A."/>
            <person name="Yoshida Y."/>
            <person name="Fujiwara M."/>
            <person name="Mori M."/>
            <person name="Tomita M."/>
            <person name="Arakawa K."/>
        </authorList>
    </citation>
    <scope>NUCLEOTIDE SEQUENCE [LARGE SCALE GENOMIC DNA]</scope>
</reference>
<proteinExistence type="predicted"/>
<protein>
    <submittedName>
        <fullName evidence="1">Uncharacterized protein</fullName>
    </submittedName>
</protein>
<gene>
    <name evidence="1" type="ORF">AVEN_157455_1</name>
</gene>
<dbReference type="Proteomes" id="UP000499080">
    <property type="component" value="Unassembled WGS sequence"/>
</dbReference>
<organism evidence="1 2">
    <name type="scientific">Araneus ventricosus</name>
    <name type="common">Orbweaver spider</name>
    <name type="synonym">Epeira ventricosa</name>
    <dbReference type="NCBI Taxonomy" id="182803"/>
    <lineage>
        <taxon>Eukaryota</taxon>
        <taxon>Metazoa</taxon>
        <taxon>Ecdysozoa</taxon>
        <taxon>Arthropoda</taxon>
        <taxon>Chelicerata</taxon>
        <taxon>Arachnida</taxon>
        <taxon>Araneae</taxon>
        <taxon>Araneomorphae</taxon>
        <taxon>Entelegynae</taxon>
        <taxon>Araneoidea</taxon>
        <taxon>Araneidae</taxon>
        <taxon>Araneus</taxon>
    </lineage>
</organism>